<dbReference type="OrthoDB" id="10612266at2759"/>
<name>A0A8X6TSN3_NEPPI</name>
<evidence type="ECO:0000313" key="2">
    <source>
        <dbReference type="EMBL" id="GFT43194.1"/>
    </source>
</evidence>
<sequence length="160" mass="18050">MAVEEFEMEQIIERNENGEGDELKSRSLVFRISKRINKSTKKVEFPELTSDSEMVDSSKKVFKSSEGKALNPADAPIQCNADLQHLPQNETAEKTDLESHVDIKMPKSVVEHTENKGPTLRRTSRRIIVKPINKEFLSGPNSNKMGKRKRGRKRAASGNS</sequence>
<organism evidence="2 3">
    <name type="scientific">Nephila pilipes</name>
    <name type="common">Giant wood spider</name>
    <name type="synonym">Nephila maculata</name>
    <dbReference type="NCBI Taxonomy" id="299642"/>
    <lineage>
        <taxon>Eukaryota</taxon>
        <taxon>Metazoa</taxon>
        <taxon>Ecdysozoa</taxon>
        <taxon>Arthropoda</taxon>
        <taxon>Chelicerata</taxon>
        <taxon>Arachnida</taxon>
        <taxon>Araneae</taxon>
        <taxon>Araneomorphae</taxon>
        <taxon>Entelegynae</taxon>
        <taxon>Araneoidea</taxon>
        <taxon>Nephilidae</taxon>
        <taxon>Nephila</taxon>
    </lineage>
</organism>
<proteinExistence type="predicted"/>
<accession>A0A8X6TSN3</accession>
<feature type="region of interest" description="Disordered" evidence="1">
    <location>
        <begin position="132"/>
        <end position="160"/>
    </location>
</feature>
<feature type="compositionally biased region" description="Basic residues" evidence="1">
    <location>
        <begin position="145"/>
        <end position="160"/>
    </location>
</feature>
<gene>
    <name evidence="2" type="ORF">NPIL_87721</name>
</gene>
<dbReference type="Proteomes" id="UP000887013">
    <property type="component" value="Unassembled WGS sequence"/>
</dbReference>
<protein>
    <submittedName>
        <fullName evidence="2">Uncharacterized protein</fullName>
    </submittedName>
</protein>
<reference evidence="2" key="1">
    <citation type="submission" date="2020-08" db="EMBL/GenBank/DDBJ databases">
        <title>Multicomponent nature underlies the extraordinary mechanical properties of spider dragline silk.</title>
        <authorList>
            <person name="Kono N."/>
            <person name="Nakamura H."/>
            <person name="Mori M."/>
            <person name="Yoshida Y."/>
            <person name="Ohtoshi R."/>
            <person name="Malay A.D."/>
            <person name="Moran D.A.P."/>
            <person name="Tomita M."/>
            <person name="Numata K."/>
            <person name="Arakawa K."/>
        </authorList>
    </citation>
    <scope>NUCLEOTIDE SEQUENCE</scope>
</reference>
<keyword evidence="3" id="KW-1185">Reference proteome</keyword>
<dbReference type="EMBL" id="BMAW01015357">
    <property type="protein sequence ID" value="GFT43194.1"/>
    <property type="molecule type" value="Genomic_DNA"/>
</dbReference>
<evidence type="ECO:0000313" key="3">
    <source>
        <dbReference type="Proteomes" id="UP000887013"/>
    </source>
</evidence>
<evidence type="ECO:0000256" key="1">
    <source>
        <dbReference type="SAM" id="MobiDB-lite"/>
    </source>
</evidence>
<dbReference type="AlphaFoldDB" id="A0A8X6TSN3"/>
<comment type="caution">
    <text evidence="2">The sequence shown here is derived from an EMBL/GenBank/DDBJ whole genome shotgun (WGS) entry which is preliminary data.</text>
</comment>